<dbReference type="STRING" id="318161.Sden_2853"/>
<sequence>MSISIMRSSKRLMVSLLLTLSLFSYFCLANTISHNKPTPVQAKRIIALSPQAVEMLFAIGAGESIVATTDHADYPKEAKAIPRIGGYYGISMERVIELNPDLIVTWSSGNKLDDLQQLRHLGFRLLDSDPKTLDEVATDLERLGQATGHLVQAKALAADYRQELQHIRQQASTQPKVRVFYQLWSEPLMTVAKQSWVQQSISACHGDNVFFDAASDYPQVSIENVLLTGAQVIIQSQDAGNVLGVDWSKWPELPAVKQQHIYQLDADLLHRASPRSLIGVKALCDMFNRVRGQG</sequence>
<dbReference type="InterPro" id="IPR054828">
    <property type="entry name" value="Vit_B12_bind_prot"/>
</dbReference>
<dbReference type="AlphaFoldDB" id="Q12K94"/>
<organism evidence="4 5">
    <name type="scientific">Shewanella denitrificans (strain OS217 / ATCC BAA-1090 / DSM 15013)</name>
    <dbReference type="NCBI Taxonomy" id="318161"/>
    <lineage>
        <taxon>Bacteria</taxon>
        <taxon>Pseudomonadati</taxon>
        <taxon>Pseudomonadota</taxon>
        <taxon>Gammaproteobacteria</taxon>
        <taxon>Alteromonadales</taxon>
        <taxon>Shewanellaceae</taxon>
        <taxon>Shewanella</taxon>
    </lineage>
</organism>
<feature type="signal peptide" evidence="2">
    <location>
        <begin position="1"/>
        <end position="29"/>
    </location>
</feature>
<evidence type="ECO:0000259" key="3">
    <source>
        <dbReference type="PROSITE" id="PS50983"/>
    </source>
</evidence>
<evidence type="ECO:0000256" key="2">
    <source>
        <dbReference type="SAM" id="SignalP"/>
    </source>
</evidence>
<dbReference type="Gene3D" id="3.40.50.1980">
    <property type="entry name" value="Nitrogenase molybdenum iron protein domain"/>
    <property type="match status" value="2"/>
</dbReference>
<feature type="domain" description="Fe/B12 periplasmic-binding" evidence="3">
    <location>
        <begin position="44"/>
        <end position="291"/>
    </location>
</feature>
<dbReference type="RefSeq" id="WP_011497281.1">
    <property type="nucleotide sequence ID" value="NC_007954.1"/>
</dbReference>
<dbReference type="PANTHER" id="PTHR30535">
    <property type="entry name" value="VITAMIN B12-BINDING PROTEIN"/>
    <property type="match status" value="1"/>
</dbReference>
<gene>
    <name evidence="4" type="ordered locus">Sden_2853</name>
</gene>
<dbReference type="PANTHER" id="PTHR30535:SF34">
    <property type="entry name" value="MOLYBDATE-BINDING PROTEIN MOLA"/>
    <property type="match status" value="1"/>
</dbReference>
<dbReference type="CDD" id="cd01144">
    <property type="entry name" value="BtuF"/>
    <property type="match status" value="1"/>
</dbReference>
<dbReference type="Proteomes" id="UP000001982">
    <property type="component" value="Chromosome"/>
</dbReference>
<keyword evidence="5" id="KW-1185">Reference proteome</keyword>
<reference evidence="4 5" key="1">
    <citation type="submission" date="2006-03" db="EMBL/GenBank/DDBJ databases">
        <title>Complete sequence of Shewanella denitrificans OS217.</title>
        <authorList>
            <consortium name="US DOE Joint Genome Institute"/>
            <person name="Copeland A."/>
            <person name="Lucas S."/>
            <person name="Lapidus A."/>
            <person name="Barry K."/>
            <person name="Detter J.C."/>
            <person name="Glavina del Rio T."/>
            <person name="Hammon N."/>
            <person name="Israni S."/>
            <person name="Dalin E."/>
            <person name="Tice H."/>
            <person name="Pitluck S."/>
            <person name="Brettin T."/>
            <person name="Bruce D."/>
            <person name="Han C."/>
            <person name="Tapia R."/>
            <person name="Gilna P."/>
            <person name="Kiss H."/>
            <person name="Schmutz J."/>
            <person name="Larimer F."/>
            <person name="Land M."/>
            <person name="Hauser L."/>
            <person name="Kyrpides N."/>
            <person name="Lykidis A."/>
            <person name="Richardson P."/>
        </authorList>
    </citation>
    <scope>NUCLEOTIDE SEQUENCE [LARGE SCALE GENOMIC DNA]</scope>
    <source>
        <strain evidence="5">OS217 / ATCC BAA-1090 / DSM 15013</strain>
    </source>
</reference>
<proteinExistence type="predicted"/>
<evidence type="ECO:0000313" key="5">
    <source>
        <dbReference type="Proteomes" id="UP000001982"/>
    </source>
</evidence>
<dbReference type="PROSITE" id="PS50983">
    <property type="entry name" value="FE_B12_PBP"/>
    <property type="match status" value="1"/>
</dbReference>
<protein>
    <submittedName>
        <fullName evidence="4">Periplasmic binding protein</fullName>
    </submittedName>
</protein>
<dbReference type="KEGG" id="sdn:Sden_2853"/>
<name>Q12K94_SHEDO</name>
<dbReference type="HOGENOM" id="CLU_038034_2_5_6"/>
<feature type="chain" id="PRO_5004181611" evidence="2">
    <location>
        <begin position="30"/>
        <end position="294"/>
    </location>
</feature>
<dbReference type="InterPro" id="IPR002491">
    <property type="entry name" value="ABC_transptr_periplasmic_BD"/>
</dbReference>
<dbReference type="Pfam" id="PF01497">
    <property type="entry name" value="Peripla_BP_2"/>
    <property type="match status" value="1"/>
</dbReference>
<accession>Q12K94</accession>
<dbReference type="eggNOG" id="COG0614">
    <property type="taxonomic scope" value="Bacteria"/>
</dbReference>
<dbReference type="SUPFAM" id="SSF53807">
    <property type="entry name" value="Helical backbone' metal receptor"/>
    <property type="match status" value="1"/>
</dbReference>
<keyword evidence="1 2" id="KW-0732">Signal</keyword>
<evidence type="ECO:0000313" key="4">
    <source>
        <dbReference type="EMBL" id="ABE56132.1"/>
    </source>
</evidence>
<dbReference type="NCBIfam" id="NF038402">
    <property type="entry name" value="TroA_like"/>
    <property type="match status" value="1"/>
</dbReference>
<dbReference type="InterPro" id="IPR050902">
    <property type="entry name" value="ABC_Transporter_SBP"/>
</dbReference>
<dbReference type="EMBL" id="CP000302">
    <property type="protein sequence ID" value="ABE56132.1"/>
    <property type="molecule type" value="Genomic_DNA"/>
</dbReference>
<evidence type="ECO:0000256" key="1">
    <source>
        <dbReference type="ARBA" id="ARBA00022729"/>
    </source>
</evidence>
<dbReference type="GO" id="GO:0071281">
    <property type="term" value="P:cellular response to iron ion"/>
    <property type="evidence" value="ECO:0007669"/>
    <property type="project" value="TreeGrafter"/>
</dbReference>